<dbReference type="PANTHER" id="PTHR23028:SF53">
    <property type="entry name" value="ACYL_TRANSF_3 DOMAIN-CONTAINING PROTEIN"/>
    <property type="match status" value="1"/>
</dbReference>
<feature type="transmembrane region" description="Helical" evidence="2">
    <location>
        <begin position="153"/>
        <end position="171"/>
    </location>
</feature>
<keyword evidence="2" id="KW-0472">Membrane</keyword>
<evidence type="ECO:0000313" key="5">
    <source>
        <dbReference type="Proteomes" id="UP001500058"/>
    </source>
</evidence>
<accession>A0ABP5VQP0</accession>
<keyword evidence="5" id="KW-1185">Reference proteome</keyword>
<feature type="transmembrane region" description="Helical" evidence="2">
    <location>
        <begin position="33"/>
        <end position="55"/>
    </location>
</feature>
<name>A0ABP5VQP0_9ACTN</name>
<feature type="region of interest" description="Disordered" evidence="1">
    <location>
        <begin position="348"/>
        <end position="385"/>
    </location>
</feature>
<reference evidence="5" key="1">
    <citation type="journal article" date="2019" name="Int. J. Syst. Evol. Microbiol.">
        <title>The Global Catalogue of Microorganisms (GCM) 10K type strain sequencing project: providing services to taxonomists for standard genome sequencing and annotation.</title>
        <authorList>
            <consortium name="The Broad Institute Genomics Platform"/>
            <consortium name="The Broad Institute Genome Sequencing Center for Infectious Disease"/>
            <person name="Wu L."/>
            <person name="Ma J."/>
        </authorList>
    </citation>
    <scope>NUCLEOTIDE SEQUENCE [LARGE SCALE GENOMIC DNA]</scope>
    <source>
        <strain evidence="5">JCM 6921</strain>
    </source>
</reference>
<gene>
    <name evidence="4" type="ORF">GCM10010420_42380</name>
</gene>
<dbReference type="Proteomes" id="UP001500058">
    <property type="component" value="Unassembled WGS sequence"/>
</dbReference>
<evidence type="ECO:0000313" key="4">
    <source>
        <dbReference type="EMBL" id="GAA2409472.1"/>
    </source>
</evidence>
<dbReference type="EMBL" id="BAAATJ010000022">
    <property type="protein sequence ID" value="GAA2409472.1"/>
    <property type="molecule type" value="Genomic_DNA"/>
</dbReference>
<comment type="caution">
    <text evidence="4">The sequence shown here is derived from an EMBL/GenBank/DDBJ whole genome shotgun (WGS) entry which is preliminary data.</text>
</comment>
<feature type="transmembrane region" description="Helical" evidence="2">
    <location>
        <begin position="316"/>
        <end position="337"/>
    </location>
</feature>
<feature type="transmembrane region" description="Helical" evidence="2">
    <location>
        <begin position="123"/>
        <end position="141"/>
    </location>
</feature>
<evidence type="ECO:0000256" key="2">
    <source>
        <dbReference type="SAM" id="Phobius"/>
    </source>
</evidence>
<feature type="transmembrane region" description="Helical" evidence="2">
    <location>
        <begin position="274"/>
        <end position="296"/>
    </location>
</feature>
<evidence type="ECO:0000259" key="3">
    <source>
        <dbReference type="Pfam" id="PF01757"/>
    </source>
</evidence>
<feature type="transmembrane region" description="Helical" evidence="2">
    <location>
        <begin position="244"/>
        <end position="262"/>
    </location>
</feature>
<dbReference type="InterPro" id="IPR002656">
    <property type="entry name" value="Acyl_transf_3_dom"/>
</dbReference>
<keyword evidence="2" id="KW-0812">Transmembrane</keyword>
<dbReference type="Pfam" id="PF01757">
    <property type="entry name" value="Acyl_transf_3"/>
    <property type="match status" value="1"/>
</dbReference>
<keyword evidence="4" id="KW-0012">Acyltransferase</keyword>
<sequence length="385" mass="42435">MRFVAAVLVFLFHAVHQGFFASERTQDIAHALFYQGGWAGVGFFFVLSGFILTWSMRADDTAPAFFRRRFFKIYPLHLITLVIAMMLAAWVAQASVSGWNLALQVLLLQSWSPDIMVRGSFNGVAWSLSCEAFFYALFPVLIRIIDRIRPERLWAWAGAVVAAVFAVPFAADRLPDQGTFPTMDVTAADLWLVYQFPGTRLLDFVLGIILARVVMEGRRLPLGFGGSVALVVAAYAVAPLFPSSYHLVAVMVVPLGLLVASAAREEAAGRRTWLSGRAMVWLGEISFAFYITHQLVQSYAHQLLGVGTGWDTPRAIGLLALIFGATLLVSWLLFTLVERPVMRRFGTSRSRRRAPAGEAAGRTVPDRPARRTAGAAAEERTPSPL</sequence>
<proteinExistence type="predicted"/>
<feature type="domain" description="Acyltransferase 3" evidence="3">
    <location>
        <begin position="1"/>
        <end position="334"/>
    </location>
</feature>
<keyword evidence="4" id="KW-0808">Transferase</keyword>
<evidence type="ECO:0000256" key="1">
    <source>
        <dbReference type="SAM" id="MobiDB-lite"/>
    </source>
</evidence>
<dbReference type="InterPro" id="IPR050879">
    <property type="entry name" value="Acyltransferase_3"/>
</dbReference>
<feature type="transmembrane region" description="Helical" evidence="2">
    <location>
        <begin position="76"/>
        <end position="103"/>
    </location>
</feature>
<dbReference type="GO" id="GO:0016746">
    <property type="term" value="F:acyltransferase activity"/>
    <property type="evidence" value="ECO:0007669"/>
    <property type="project" value="UniProtKB-KW"/>
</dbReference>
<organism evidence="4 5">
    <name type="scientific">Streptomyces glaucosporus</name>
    <dbReference type="NCBI Taxonomy" id="284044"/>
    <lineage>
        <taxon>Bacteria</taxon>
        <taxon>Bacillati</taxon>
        <taxon>Actinomycetota</taxon>
        <taxon>Actinomycetes</taxon>
        <taxon>Kitasatosporales</taxon>
        <taxon>Streptomycetaceae</taxon>
        <taxon>Streptomyces</taxon>
    </lineage>
</organism>
<feature type="transmembrane region" description="Helical" evidence="2">
    <location>
        <begin position="220"/>
        <end position="238"/>
    </location>
</feature>
<keyword evidence="2" id="KW-1133">Transmembrane helix</keyword>
<feature type="transmembrane region" description="Helical" evidence="2">
    <location>
        <begin position="191"/>
        <end position="213"/>
    </location>
</feature>
<dbReference type="PANTHER" id="PTHR23028">
    <property type="entry name" value="ACETYLTRANSFERASE"/>
    <property type="match status" value="1"/>
</dbReference>
<protein>
    <submittedName>
        <fullName evidence="4">Acyltransferase</fullName>
    </submittedName>
</protein>